<evidence type="ECO:0000313" key="8">
    <source>
        <dbReference type="EMBL" id="OSC99842.1"/>
    </source>
</evidence>
<evidence type="ECO:0000256" key="2">
    <source>
        <dbReference type="ARBA" id="ARBA00010989"/>
    </source>
</evidence>
<evidence type="ECO:0000256" key="6">
    <source>
        <dbReference type="SAM" id="Phobius"/>
    </source>
</evidence>
<dbReference type="Gene3D" id="3.50.50.60">
    <property type="entry name" value="FAD/NAD(P)-binding domain"/>
    <property type="match status" value="1"/>
</dbReference>
<dbReference type="GO" id="GO:0050660">
    <property type="term" value="F:flavin adenine dinucleotide binding"/>
    <property type="evidence" value="ECO:0007669"/>
    <property type="project" value="InterPro"/>
</dbReference>
<keyword evidence="3" id="KW-0285">Flavoprotein</keyword>
<evidence type="ECO:0000313" key="9">
    <source>
        <dbReference type="Proteomes" id="UP000193067"/>
    </source>
</evidence>
<evidence type="ECO:0000259" key="7">
    <source>
        <dbReference type="Pfam" id="PF01266"/>
    </source>
</evidence>
<sequence length="440" mass="47921">MVADRDKRIVVIGAGCFGLSAAYHLLKRGYQQVTVIDRAPILPAPDAASTDINKIVRSSYADIYYTRLAREAISAWKEAEEWADTYHESGVYCALSLGETYTDKAYENDVALGARIEYLSGPDAVRGVFPPSVNISVPEHARGYLNRDGGWAFASQGISRMMDKVTALGGKIIPGKPVAELLRTDGKTTGVRCEDGSVFEADLVVLSAGSWTASAFPELSLQKTCLATGQCVAMLQLTPEEADMYRDCPVFLNFHTGFYVFPPNQDNVMKLAIHDCGYTQPVKSDKSASPVSTPRTVLTHGPDGLRIPKASLHKLRSELAQVYPELAKKPFAGTRLCWYTDSPDENWVIGYYPDDPNLFLATSGSGHAYKFLPVLGRLVVDGIEGALPPDVMERFAVDRAHGTKDGTIEPEIRAHPPAPLEEEDLCKPEDLLPASAAVPV</sequence>
<keyword evidence="9" id="KW-1185">Reference proteome</keyword>
<dbReference type="PANTHER" id="PTHR10961">
    <property type="entry name" value="PEROXISOMAL SARCOSINE OXIDASE"/>
    <property type="match status" value="1"/>
</dbReference>
<dbReference type="AlphaFoldDB" id="A0A1Y2IH26"/>
<dbReference type="InterPro" id="IPR045170">
    <property type="entry name" value="MTOX"/>
</dbReference>
<comment type="cofactor">
    <cofactor evidence="1">
        <name>FAD</name>
        <dbReference type="ChEBI" id="CHEBI:57692"/>
    </cofactor>
</comment>
<evidence type="ECO:0000256" key="1">
    <source>
        <dbReference type="ARBA" id="ARBA00001974"/>
    </source>
</evidence>
<comment type="similarity">
    <text evidence="2">Belongs to the MSOX/MTOX family.</text>
</comment>
<accession>A0A1Y2IH26</accession>
<proteinExistence type="inferred from homology"/>
<dbReference type="PANTHER" id="PTHR10961:SF46">
    <property type="entry name" value="PEROXISOMAL SARCOSINE OXIDASE"/>
    <property type="match status" value="1"/>
</dbReference>
<dbReference type="STRING" id="1353009.A0A1Y2IH26"/>
<dbReference type="GO" id="GO:0050031">
    <property type="term" value="F:L-pipecolate oxidase activity"/>
    <property type="evidence" value="ECO:0007669"/>
    <property type="project" value="TreeGrafter"/>
</dbReference>
<name>A0A1Y2IH26_TRAC3</name>
<keyword evidence="6" id="KW-0472">Membrane</keyword>
<dbReference type="InterPro" id="IPR006076">
    <property type="entry name" value="FAD-dep_OxRdtase"/>
</dbReference>
<gene>
    <name evidence="8" type="ORF">PYCCODRAFT_752731</name>
</gene>
<evidence type="ECO:0000256" key="4">
    <source>
        <dbReference type="ARBA" id="ARBA00022827"/>
    </source>
</evidence>
<dbReference type="GO" id="GO:0008115">
    <property type="term" value="F:sarcosine oxidase activity"/>
    <property type="evidence" value="ECO:0007669"/>
    <property type="project" value="TreeGrafter"/>
</dbReference>
<feature type="domain" description="FAD dependent oxidoreductase" evidence="7">
    <location>
        <begin position="8"/>
        <end position="381"/>
    </location>
</feature>
<dbReference type="SUPFAM" id="SSF54373">
    <property type="entry name" value="FAD-linked reductases, C-terminal domain"/>
    <property type="match status" value="1"/>
</dbReference>
<evidence type="ECO:0000256" key="3">
    <source>
        <dbReference type="ARBA" id="ARBA00022630"/>
    </source>
</evidence>
<feature type="transmembrane region" description="Helical" evidence="6">
    <location>
        <begin position="9"/>
        <end position="26"/>
    </location>
</feature>
<reference evidence="8 9" key="1">
    <citation type="journal article" date="2015" name="Biotechnol. Biofuels">
        <title>Enhanced degradation of softwood versus hardwood by the white-rot fungus Pycnoporus coccineus.</title>
        <authorList>
            <person name="Couturier M."/>
            <person name="Navarro D."/>
            <person name="Chevret D."/>
            <person name="Henrissat B."/>
            <person name="Piumi F."/>
            <person name="Ruiz-Duenas F.J."/>
            <person name="Martinez A.T."/>
            <person name="Grigoriev I.V."/>
            <person name="Riley R."/>
            <person name="Lipzen A."/>
            <person name="Berrin J.G."/>
            <person name="Master E.R."/>
            <person name="Rosso M.N."/>
        </authorList>
    </citation>
    <scope>NUCLEOTIDE SEQUENCE [LARGE SCALE GENOMIC DNA]</scope>
    <source>
        <strain evidence="8 9">BRFM310</strain>
    </source>
</reference>
<dbReference type="InterPro" id="IPR036188">
    <property type="entry name" value="FAD/NAD-bd_sf"/>
</dbReference>
<dbReference type="Gene3D" id="3.30.9.10">
    <property type="entry name" value="D-Amino Acid Oxidase, subunit A, domain 2"/>
    <property type="match status" value="1"/>
</dbReference>
<keyword evidence="6" id="KW-0812">Transmembrane</keyword>
<protein>
    <submittedName>
        <fullName evidence="8">FAD dependent oxidoreductase</fullName>
    </submittedName>
</protein>
<keyword evidence="5" id="KW-0560">Oxidoreductase</keyword>
<keyword evidence="6" id="KW-1133">Transmembrane helix</keyword>
<dbReference type="Pfam" id="PF01266">
    <property type="entry name" value="DAO"/>
    <property type="match status" value="1"/>
</dbReference>
<dbReference type="EMBL" id="KZ084124">
    <property type="protein sequence ID" value="OSC99842.1"/>
    <property type="molecule type" value="Genomic_DNA"/>
</dbReference>
<evidence type="ECO:0000256" key="5">
    <source>
        <dbReference type="ARBA" id="ARBA00023002"/>
    </source>
</evidence>
<dbReference type="GO" id="GO:0004657">
    <property type="term" value="F:proline dehydrogenase activity"/>
    <property type="evidence" value="ECO:0007669"/>
    <property type="project" value="TreeGrafter"/>
</dbReference>
<dbReference type="SUPFAM" id="SSF51905">
    <property type="entry name" value="FAD/NAD(P)-binding domain"/>
    <property type="match status" value="1"/>
</dbReference>
<organism evidence="8 9">
    <name type="scientific">Trametes coccinea (strain BRFM310)</name>
    <name type="common">Pycnoporus coccineus</name>
    <dbReference type="NCBI Taxonomy" id="1353009"/>
    <lineage>
        <taxon>Eukaryota</taxon>
        <taxon>Fungi</taxon>
        <taxon>Dikarya</taxon>
        <taxon>Basidiomycota</taxon>
        <taxon>Agaricomycotina</taxon>
        <taxon>Agaricomycetes</taxon>
        <taxon>Polyporales</taxon>
        <taxon>Polyporaceae</taxon>
        <taxon>Trametes</taxon>
    </lineage>
</organism>
<keyword evidence="4" id="KW-0274">FAD</keyword>
<dbReference type="Proteomes" id="UP000193067">
    <property type="component" value="Unassembled WGS sequence"/>
</dbReference>
<dbReference type="OrthoDB" id="2219495at2759"/>